<dbReference type="AlphaFoldDB" id="A0A838BGB8"/>
<feature type="active site" description="Proton donor" evidence="8">
    <location>
        <position position="40"/>
    </location>
</feature>
<keyword evidence="8" id="KW-0963">Cytoplasm</keyword>
<dbReference type="Gene3D" id="3.40.50.620">
    <property type="entry name" value="HUPs"/>
    <property type="match status" value="1"/>
</dbReference>
<dbReference type="Gene3D" id="3.30.1300.10">
    <property type="entry name" value="Pantoate-beta-alanine ligase, C-terminal domain"/>
    <property type="match status" value="1"/>
</dbReference>
<dbReference type="InterPro" id="IPR004821">
    <property type="entry name" value="Cyt_trans-like"/>
</dbReference>
<evidence type="ECO:0000256" key="5">
    <source>
        <dbReference type="ARBA" id="ARBA00022741"/>
    </source>
</evidence>
<accession>A0A838BGB8</accession>
<comment type="subcellular location">
    <subcellularLocation>
        <location evidence="8">Cytoplasm</location>
    </subcellularLocation>
</comment>
<feature type="binding site" evidence="8">
    <location>
        <begin position="150"/>
        <end position="153"/>
    </location>
    <ligand>
        <name>ATP</name>
        <dbReference type="ChEBI" id="CHEBI:30616"/>
    </ligand>
</feature>
<dbReference type="GO" id="GO:0004592">
    <property type="term" value="F:pantoate-beta-alanine ligase activity"/>
    <property type="evidence" value="ECO:0007669"/>
    <property type="project" value="UniProtKB-UniRule"/>
</dbReference>
<evidence type="ECO:0000256" key="3">
    <source>
        <dbReference type="ARBA" id="ARBA00022598"/>
    </source>
</evidence>
<evidence type="ECO:0000256" key="2">
    <source>
        <dbReference type="ARBA" id="ARBA00009256"/>
    </source>
</evidence>
<dbReference type="HAMAP" id="MF_00158">
    <property type="entry name" value="PanC"/>
    <property type="match status" value="1"/>
</dbReference>
<dbReference type="EC" id="6.3.2.1" evidence="8"/>
<comment type="caution">
    <text evidence="9">The sequence shown here is derived from an EMBL/GenBank/DDBJ whole genome shotgun (WGS) entry which is preliminary data.</text>
</comment>
<evidence type="ECO:0000256" key="6">
    <source>
        <dbReference type="ARBA" id="ARBA00022840"/>
    </source>
</evidence>
<dbReference type="InterPro" id="IPR014729">
    <property type="entry name" value="Rossmann-like_a/b/a_fold"/>
</dbReference>
<dbReference type="NCBIfam" id="TIGR00125">
    <property type="entry name" value="cyt_tran_rel"/>
    <property type="match status" value="1"/>
</dbReference>
<dbReference type="PANTHER" id="PTHR21299:SF1">
    <property type="entry name" value="PANTOATE--BETA-ALANINE LIGASE"/>
    <property type="match status" value="1"/>
</dbReference>
<dbReference type="GO" id="GO:0015940">
    <property type="term" value="P:pantothenate biosynthetic process"/>
    <property type="evidence" value="ECO:0007669"/>
    <property type="project" value="UniProtKB-UniRule"/>
</dbReference>
<keyword evidence="6 8" id="KW-0067">ATP-binding</keyword>
<comment type="pathway">
    <text evidence="1 8">Cofactor biosynthesis; (R)-pantothenate biosynthesis; (R)-pantothenate from (R)-pantoate and beta-alanine: step 1/1.</text>
</comment>
<dbReference type="GO" id="GO:0005524">
    <property type="term" value="F:ATP binding"/>
    <property type="evidence" value="ECO:0007669"/>
    <property type="project" value="UniProtKB-KW"/>
</dbReference>
<proteinExistence type="inferred from homology"/>
<gene>
    <name evidence="8" type="primary">panC</name>
    <name evidence="9" type="ORF">H0241_32520</name>
</gene>
<comment type="function">
    <text evidence="8">Catalyzes the condensation of pantoate with beta-alanine in an ATP-dependent reaction via a pantoyl-adenylate intermediate.</text>
</comment>
<comment type="miscellaneous">
    <text evidence="8">The reaction proceeds by a bi uni uni bi ping pong mechanism.</text>
</comment>
<feature type="binding site" evidence="8">
    <location>
        <position position="179"/>
    </location>
    <ligand>
        <name>ATP</name>
        <dbReference type="ChEBI" id="CHEBI:30616"/>
    </ligand>
</feature>
<feature type="binding site" evidence="8">
    <location>
        <position position="64"/>
    </location>
    <ligand>
        <name>(R)-pantoate</name>
        <dbReference type="ChEBI" id="CHEBI:15980"/>
    </ligand>
</feature>
<evidence type="ECO:0000313" key="9">
    <source>
        <dbReference type="EMBL" id="MBA1144921.1"/>
    </source>
</evidence>
<evidence type="ECO:0000256" key="7">
    <source>
        <dbReference type="ARBA" id="ARBA00048258"/>
    </source>
</evidence>
<dbReference type="InterPro" id="IPR003721">
    <property type="entry name" value="Pantoate_ligase"/>
</dbReference>
<feature type="binding site" evidence="8">
    <location>
        <position position="156"/>
    </location>
    <ligand>
        <name>(R)-pantoate</name>
        <dbReference type="ChEBI" id="CHEBI:15980"/>
    </ligand>
</feature>
<organism evidence="9 10">
    <name type="scientific">Mesorhizobium neociceri</name>
    <dbReference type="NCBI Taxonomy" id="1307853"/>
    <lineage>
        <taxon>Bacteria</taxon>
        <taxon>Pseudomonadati</taxon>
        <taxon>Pseudomonadota</taxon>
        <taxon>Alphaproteobacteria</taxon>
        <taxon>Hyphomicrobiales</taxon>
        <taxon>Phyllobacteriaceae</taxon>
        <taxon>Mesorhizobium</taxon>
    </lineage>
</organism>
<keyword evidence="4 8" id="KW-0566">Pantothenate biosynthesis</keyword>
<dbReference type="Proteomes" id="UP000558284">
    <property type="component" value="Unassembled WGS sequence"/>
</dbReference>
<evidence type="ECO:0000313" key="10">
    <source>
        <dbReference type="Proteomes" id="UP000558284"/>
    </source>
</evidence>
<feature type="binding site" evidence="8">
    <location>
        <begin position="33"/>
        <end position="40"/>
    </location>
    <ligand>
        <name>ATP</name>
        <dbReference type="ChEBI" id="CHEBI:30616"/>
    </ligand>
</feature>
<dbReference type="CDD" id="cd00560">
    <property type="entry name" value="PanC"/>
    <property type="match status" value="1"/>
</dbReference>
<comment type="catalytic activity">
    <reaction evidence="7 8">
        <text>(R)-pantoate + beta-alanine + ATP = (R)-pantothenate + AMP + diphosphate + H(+)</text>
        <dbReference type="Rhea" id="RHEA:10912"/>
        <dbReference type="ChEBI" id="CHEBI:15378"/>
        <dbReference type="ChEBI" id="CHEBI:15980"/>
        <dbReference type="ChEBI" id="CHEBI:29032"/>
        <dbReference type="ChEBI" id="CHEBI:30616"/>
        <dbReference type="ChEBI" id="CHEBI:33019"/>
        <dbReference type="ChEBI" id="CHEBI:57966"/>
        <dbReference type="ChEBI" id="CHEBI:456215"/>
        <dbReference type="EC" id="6.3.2.1"/>
    </reaction>
</comment>
<dbReference type="GO" id="GO:0005829">
    <property type="term" value="C:cytosol"/>
    <property type="evidence" value="ECO:0007669"/>
    <property type="project" value="TreeGrafter"/>
</dbReference>
<dbReference type="Pfam" id="PF02569">
    <property type="entry name" value="Pantoate_ligase"/>
    <property type="match status" value="1"/>
</dbReference>
<evidence type="ECO:0000256" key="8">
    <source>
        <dbReference type="HAMAP-Rule" id="MF_00158"/>
    </source>
</evidence>
<dbReference type="PANTHER" id="PTHR21299">
    <property type="entry name" value="CYTIDYLATE KINASE/PANTOATE-BETA-ALANINE LIGASE"/>
    <property type="match status" value="1"/>
</dbReference>
<protein>
    <recommendedName>
        <fullName evidence="8">Pantothenate synthetase</fullName>
        <shortName evidence="8">PS</shortName>
        <ecNumber evidence="8">6.3.2.1</ecNumber>
    </recommendedName>
    <alternativeName>
        <fullName evidence="8">Pantoate--beta-alanine ligase</fullName>
    </alternativeName>
    <alternativeName>
        <fullName evidence="8">Pantoate-activating enzyme</fullName>
    </alternativeName>
</protein>
<feature type="binding site" evidence="8">
    <location>
        <position position="64"/>
    </location>
    <ligand>
        <name>beta-alanine</name>
        <dbReference type="ChEBI" id="CHEBI:57966"/>
    </ligand>
</feature>
<feature type="binding site" evidence="8">
    <location>
        <begin position="187"/>
        <end position="190"/>
    </location>
    <ligand>
        <name>ATP</name>
        <dbReference type="ChEBI" id="CHEBI:30616"/>
    </ligand>
</feature>
<name>A0A838BGB8_9HYPH</name>
<reference evidence="9 10" key="1">
    <citation type="submission" date="2020-07" db="EMBL/GenBank/DDBJ databases">
        <title>Definition of the novel symbiovar canariense within Mesorhizobium novociceri, a new species of genus Mesorhizobium nodulating Cicer canariense in the Caldera de Taburiente National Park (La Palma, Canary Islands).</title>
        <authorList>
            <person name="Leon-Barrios M."/>
            <person name="Perez-Yepez J."/>
            <person name="Flores-Felix J.D."/>
            <person name="Ramirez-Baena M.H."/>
            <person name="Pulido-Suarez L."/>
            <person name="Igual J.M."/>
            <person name="Velazquez E."/>
            <person name="Peix A."/>
        </authorList>
    </citation>
    <scope>NUCLEOTIDE SEQUENCE [LARGE SCALE GENOMIC DNA]</scope>
    <source>
        <strain evidence="9 10">CCANP35</strain>
    </source>
</reference>
<evidence type="ECO:0000256" key="1">
    <source>
        <dbReference type="ARBA" id="ARBA00004990"/>
    </source>
</evidence>
<dbReference type="EMBL" id="JACDTY010000030">
    <property type="protein sequence ID" value="MBA1144921.1"/>
    <property type="molecule type" value="Genomic_DNA"/>
</dbReference>
<dbReference type="RefSeq" id="WP_181061859.1">
    <property type="nucleotide sequence ID" value="NZ_JACDTY010000030.1"/>
</dbReference>
<keyword evidence="10" id="KW-1185">Reference proteome</keyword>
<comment type="subunit">
    <text evidence="8">Homodimer.</text>
</comment>
<dbReference type="InterPro" id="IPR042176">
    <property type="entry name" value="Pantoate_ligase_C"/>
</dbReference>
<keyword evidence="5 8" id="KW-0547">Nucleotide-binding</keyword>
<dbReference type="UniPathway" id="UPA00028">
    <property type="reaction ID" value="UER00005"/>
</dbReference>
<dbReference type="SUPFAM" id="SSF52374">
    <property type="entry name" value="Nucleotidylyl transferase"/>
    <property type="match status" value="1"/>
</dbReference>
<evidence type="ECO:0000256" key="4">
    <source>
        <dbReference type="ARBA" id="ARBA00022655"/>
    </source>
</evidence>
<keyword evidence="3 8" id="KW-0436">Ligase</keyword>
<dbReference type="NCBIfam" id="TIGR00018">
    <property type="entry name" value="panC"/>
    <property type="match status" value="1"/>
</dbReference>
<sequence>MSQPVVVDTVVALRAQIRDWRLHGLSVAMVPTMGALHDGHISLVRAALSTADRCIVSIFVNPAQFAPTEDLDKYPRQMARDLDRLAEAGAHLAFTPTVSEMYPTGFATKISVGGPSAGLESDFRPTFFQGVATVVAKLFLQALPDRAIFGEKDYQQLCVVRKLCRDLDLPVDIVGAPTVRDGHGLAMSSRNAYLGAAELGVARQLNVILRQAAAALAAGTDESSVTAKAAAALLEAGFDRVDYVAARESLTLAPWRRASDGRLLAAAWLGRTRLIDNVEVSSFIP</sequence>
<comment type="similarity">
    <text evidence="2 8">Belongs to the pantothenate synthetase family.</text>
</comment>